<keyword evidence="2" id="KW-1185">Reference proteome</keyword>
<sequence>MTFKYIDFRLRSTFTTRRRNGSAQNPKIPKEIEMMQENAITAIPELAAIFNGADNIHVVSVDCRKSLREFLSAVLSYMPGWMRFLYRVRWVFVRLLGARQDGVPASLFVAPDGVPFAKGEQSSIFTVIEAREDSFWIGKATDTMITGYLGVIAEPLESGANRFHIVTGAKFLHWTGSIYFAIIKPFHNLVVACMAREGAAVLAGTPEDAVFVQDSKA</sequence>
<dbReference type="Proteomes" id="UP000482487">
    <property type="component" value="Unassembled WGS sequence"/>
</dbReference>
<dbReference type="OrthoDB" id="7058586at2"/>
<gene>
    <name evidence="1" type="ORF">GTA51_03165</name>
</gene>
<organism evidence="1 2">
    <name type="scientific">Solidesulfovibrio aerotolerans</name>
    <dbReference type="NCBI Taxonomy" id="295255"/>
    <lineage>
        <taxon>Bacteria</taxon>
        <taxon>Pseudomonadati</taxon>
        <taxon>Thermodesulfobacteriota</taxon>
        <taxon>Desulfovibrionia</taxon>
        <taxon>Desulfovibrionales</taxon>
        <taxon>Desulfovibrionaceae</taxon>
        <taxon>Solidesulfovibrio</taxon>
    </lineage>
</organism>
<dbReference type="RefSeq" id="WP_160958615.1">
    <property type="nucleotide sequence ID" value="NZ_WVUD01000003.1"/>
</dbReference>
<evidence type="ECO:0000313" key="1">
    <source>
        <dbReference type="EMBL" id="MYL82138.1"/>
    </source>
</evidence>
<dbReference type="AlphaFoldDB" id="A0A7C9J7B9"/>
<reference evidence="1 2" key="1">
    <citation type="submission" date="2020-01" db="EMBL/GenBank/DDBJ databases">
        <title>Genome sequence of Desulfovibrio aerotolerans DSM 16695(T).</title>
        <authorList>
            <person name="Karnachuk O."/>
            <person name="Avakyan M."/>
            <person name="Mardanov A."/>
            <person name="Kadnikov V."/>
            <person name="Ravin N."/>
        </authorList>
    </citation>
    <scope>NUCLEOTIDE SEQUENCE [LARGE SCALE GENOMIC DNA]</scope>
    <source>
        <strain evidence="1 2">DSM 16695</strain>
    </source>
</reference>
<protein>
    <submittedName>
        <fullName evidence="1">DUF2867 domain-containing protein</fullName>
    </submittedName>
</protein>
<proteinExistence type="predicted"/>
<accession>A0A7C9J7B9</accession>
<evidence type="ECO:0000313" key="2">
    <source>
        <dbReference type="Proteomes" id="UP000482487"/>
    </source>
</evidence>
<name>A0A7C9J7B9_9BACT</name>
<dbReference type="EMBL" id="WVUD01000003">
    <property type="protein sequence ID" value="MYL82138.1"/>
    <property type="molecule type" value="Genomic_DNA"/>
</dbReference>
<dbReference type="Pfam" id="PF11066">
    <property type="entry name" value="DUF2867"/>
    <property type="match status" value="1"/>
</dbReference>
<dbReference type="InterPro" id="IPR021295">
    <property type="entry name" value="DUF2867"/>
</dbReference>
<comment type="caution">
    <text evidence="1">The sequence shown here is derived from an EMBL/GenBank/DDBJ whole genome shotgun (WGS) entry which is preliminary data.</text>
</comment>